<protein>
    <recommendedName>
        <fullName evidence="8">Mce/MlaD domain-containing protein</fullName>
    </recommendedName>
</protein>
<dbReference type="PANTHER" id="PTHR30462">
    <property type="entry name" value="INTERMEMBRANE TRANSPORT PROTEIN PQIB-RELATED"/>
    <property type="match status" value="1"/>
</dbReference>
<dbReference type="PANTHER" id="PTHR30462:SF2">
    <property type="entry name" value="INTERMEMBRANE TRANSPORT PROTEIN PQIB"/>
    <property type="match status" value="1"/>
</dbReference>
<accession>A0A2N7L967</accession>
<evidence type="ECO:0000313" key="9">
    <source>
        <dbReference type="EMBL" id="PMN90792.1"/>
    </source>
</evidence>
<keyword evidence="6 7" id="KW-0472">Membrane</keyword>
<dbReference type="InterPro" id="IPR051800">
    <property type="entry name" value="PqiA-PqiB_transport"/>
</dbReference>
<feature type="domain" description="Mce/MlaD" evidence="8">
    <location>
        <begin position="41"/>
        <end position="132"/>
    </location>
</feature>
<sequence>MAEADNAVITQRKGISKIWFVPLMALVLGIWMVYAYLDDKGTMITIVMPNAEGISPGKTQIKTRSVPIGLITEIHLTEDRREVEVTAEIEKRYNDLLTEDAQIWAVQPRIDQSGISGLGTLLSGIYFEFRPGSAQESSDEFTVLPEPPLVSINLKGKRYELISYNADAMAVGSPVYFKGYNVGTIEKAQFDWQQQVMNYQVFIQDPYHNLITQKTLFWVETGLEMDLSADGLSVRAGPLTKFVDGGITFGVPNREDPGAIAKENSQFVLSKSYSESLEERYPDYQYYVVMFEHSIRGLRAGAPVEYRGVRIGTVVEVPLNEGKDGMPVLVTENNTDIPVLIKVEFARINEDVALAENFWRKNIGIWLEKGLRASMETGSLITGALFVNVDFYQRDEKPYATTFGGYNVIPSTADGFTQLTDQMSGFLNKLNALEIEKTLARIDDTLASFSSLAGSTEKIVSSANIESVPKEITDSLEELQTTLQSYQKGSPLYNDIQNAIQSMEVLMKQIQPLAEELSEHPNILIFDKPDEDDVQPKARGNE</sequence>
<reference evidence="10" key="1">
    <citation type="submission" date="2016-07" db="EMBL/GenBank/DDBJ databases">
        <title>Nontailed viruses are major unrecognized killers of bacteria in the ocean.</title>
        <authorList>
            <person name="Kauffman K."/>
            <person name="Hussain F."/>
            <person name="Yang J."/>
            <person name="Arevalo P."/>
            <person name="Brown J."/>
            <person name="Cutler M."/>
            <person name="Kelly L."/>
            <person name="Polz M.F."/>
        </authorList>
    </citation>
    <scope>NUCLEOTIDE SEQUENCE [LARGE SCALE GENOMIC DNA]</scope>
    <source>
        <strain evidence="10">10N.261.45.A10</strain>
    </source>
</reference>
<evidence type="ECO:0000313" key="10">
    <source>
        <dbReference type="Proteomes" id="UP000235387"/>
    </source>
</evidence>
<evidence type="ECO:0000256" key="3">
    <source>
        <dbReference type="ARBA" id="ARBA00022519"/>
    </source>
</evidence>
<gene>
    <name evidence="9" type="ORF">BCT23_18925</name>
</gene>
<evidence type="ECO:0000256" key="6">
    <source>
        <dbReference type="ARBA" id="ARBA00023136"/>
    </source>
</evidence>
<dbReference type="EMBL" id="MDAL01000026">
    <property type="protein sequence ID" value="PMN90792.1"/>
    <property type="molecule type" value="Genomic_DNA"/>
</dbReference>
<evidence type="ECO:0000256" key="2">
    <source>
        <dbReference type="ARBA" id="ARBA00022475"/>
    </source>
</evidence>
<dbReference type="GO" id="GO:0005886">
    <property type="term" value="C:plasma membrane"/>
    <property type="evidence" value="ECO:0007669"/>
    <property type="project" value="UniProtKB-SubCell"/>
</dbReference>
<evidence type="ECO:0000256" key="7">
    <source>
        <dbReference type="SAM" id="Phobius"/>
    </source>
</evidence>
<evidence type="ECO:0000256" key="5">
    <source>
        <dbReference type="ARBA" id="ARBA00022989"/>
    </source>
</evidence>
<comment type="caution">
    <text evidence="9">The sequence shown here is derived from an EMBL/GenBank/DDBJ whole genome shotgun (WGS) entry which is preliminary data.</text>
</comment>
<dbReference type="Proteomes" id="UP000235387">
    <property type="component" value="Unassembled WGS sequence"/>
</dbReference>
<evidence type="ECO:0000259" key="8">
    <source>
        <dbReference type="Pfam" id="PF02470"/>
    </source>
</evidence>
<comment type="subcellular location">
    <subcellularLocation>
        <location evidence="1">Cell inner membrane</location>
    </subcellularLocation>
</comment>
<feature type="transmembrane region" description="Helical" evidence="7">
    <location>
        <begin position="18"/>
        <end position="37"/>
    </location>
</feature>
<keyword evidence="2" id="KW-1003">Cell membrane</keyword>
<dbReference type="InterPro" id="IPR003399">
    <property type="entry name" value="Mce/MlaD"/>
</dbReference>
<proteinExistence type="predicted"/>
<dbReference type="AlphaFoldDB" id="A0A2N7L967"/>
<organism evidence="9 10">
    <name type="scientific">Enterovibrio norvegicus</name>
    <dbReference type="NCBI Taxonomy" id="188144"/>
    <lineage>
        <taxon>Bacteria</taxon>
        <taxon>Pseudomonadati</taxon>
        <taxon>Pseudomonadota</taxon>
        <taxon>Gammaproteobacteria</taxon>
        <taxon>Vibrionales</taxon>
        <taxon>Vibrionaceae</taxon>
        <taxon>Enterovibrio</taxon>
    </lineage>
</organism>
<keyword evidence="3" id="KW-0997">Cell inner membrane</keyword>
<keyword evidence="4 7" id="KW-0812">Transmembrane</keyword>
<dbReference type="RefSeq" id="WP_102391207.1">
    <property type="nucleotide sequence ID" value="NZ_JBFRLP010000015.1"/>
</dbReference>
<evidence type="ECO:0000256" key="4">
    <source>
        <dbReference type="ARBA" id="ARBA00022692"/>
    </source>
</evidence>
<dbReference type="Pfam" id="PF02470">
    <property type="entry name" value="MlaD"/>
    <property type="match status" value="3"/>
</dbReference>
<evidence type="ECO:0000256" key="1">
    <source>
        <dbReference type="ARBA" id="ARBA00004533"/>
    </source>
</evidence>
<feature type="domain" description="Mce/MlaD" evidence="8">
    <location>
        <begin position="285"/>
        <end position="391"/>
    </location>
</feature>
<dbReference type="NCBIfam" id="NF008070">
    <property type="entry name" value="PRK10807.1"/>
    <property type="match status" value="1"/>
</dbReference>
<keyword evidence="5 7" id="KW-1133">Transmembrane helix</keyword>
<feature type="domain" description="Mce/MlaD" evidence="8">
    <location>
        <begin position="156"/>
        <end position="218"/>
    </location>
</feature>
<name>A0A2N7L967_9GAMM</name>